<dbReference type="SUPFAM" id="SSF56719">
    <property type="entry name" value="Type II DNA topoisomerase"/>
    <property type="match status" value="1"/>
</dbReference>
<keyword evidence="23" id="KW-1185">Reference proteome</keyword>
<dbReference type="InterPro" id="IPR020568">
    <property type="entry name" value="Ribosomal_Su5_D2-typ_SF"/>
</dbReference>
<dbReference type="FunFam" id="3.30.565.10:FF:000004">
    <property type="entry name" value="DNA topoisomerase 2"/>
    <property type="match status" value="1"/>
</dbReference>
<dbReference type="InterPro" id="IPR013760">
    <property type="entry name" value="Topo_IIA-like_dom_sf"/>
</dbReference>
<dbReference type="EMBL" id="MPUK01000001">
    <property type="protein sequence ID" value="ONH70161.1"/>
    <property type="molecule type" value="Genomic_DNA"/>
</dbReference>
<organism evidence="21">
    <name type="scientific">Cyberlindnera fabianii</name>
    <name type="common">Yeast</name>
    <name type="synonym">Hansenula fabianii</name>
    <dbReference type="NCBI Taxonomy" id="36022"/>
    <lineage>
        <taxon>Eukaryota</taxon>
        <taxon>Fungi</taxon>
        <taxon>Dikarya</taxon>
        <taxon>Ascomycota</taxon>
        <taxon>Saccharomycotina</taxon>
        <taxon>Saccharomycetes</taxon>
        <taxon>Phaffomycetales</taxon>
        <taxon>Phaffomycetaceae</taxon>
        <taxon>Cyberlindnera</taxon>
    </lineage>
</organism>
<dbReference type="InterPro" id="IPR013757">
    <property type="entry name" value="Topo_IIA_A_a_sf"/>
</dbReference>
<dbReference type="SMART" id="SM00387">
    <property type="entry name" value="HATPase_c"/>
    <property type="match status" value="1"/>
</dbReference>
<dbReference type="PROSITE" id="PS00177">
    <property type="entry name" value="TOPOISOMERASE_II"/>
    <property type="match status" value="1"/>
</dbReference>
<dbReference type="Gene3D" id="3.30.1360.40">
    <property type="match status" value="1"/>
</dbReference>
<evidence type="ECO:0000256" key="6">
    <source>
        <dbReference type="ARBA" id="ARBA00019635"/>
    </source>
</evidence>
<keyword evidence="12 15" id="KW-0238">DNA-binding</keyword>
<dbReference type="Pfam" id="PF16898">
    <property type="entry name" value="TOPRIM_C"/>
    <property type="match status" value="1"/>
</dbReference>
<dbReference type="PRINTS" id="PR01158">
    <property type="entry name" value="TOPISMRASEII"/>
</dbReference>
<evidence type="ECO:0000313" key="23">
    <source>
        <dbReference type="Proteomes" id="UP000189513"/>
    </source>
</evidence>
<dbReference type="PROSITE" id="PS50880">
    <property type="entry name" value="TOPRIM"/>
    <property type="match status" value="1"/>
</dbReference>
<dbReference type="EC" id="5.6.2.2" evidence="5 16"/>
<evidence type="ECO:0000256" key="11">
    <source>
        <dbReference type="ARBA" id="ARBA00023029"/>
    </source>
</evidence>
<dbReference type="InterPro" id="IPR013506">
    <property type="entry name" value="Topo_IIA_bsu_dom2"/>
</dbReference>
<dbReference type="STRING" id="36022.A0A061AVT3"/>
<dbReference type="SUPFAM" id="SSF54211">
    <property type="entry name" value="Ribosomal protein S5 domain 2-like"/>
    <property type="match status" value="1"/>
</dbReference>
<dbReference type="GO" id="GO:0003677">
    <property type="term" value="F:DNA binding"/>
    <property type="evidence" value="ECO:0007669"/>
    <property type="project" value="UniProtKB-UniRule"/>
</dbReference>
<dbReference type="GO" id="GO:0000819">
    <property type="term" value="P:sister chromatid segregation"/>
    <property type="evidence" value="ECO:0007669"/>
    <property type="project" value="TreeGrafter"/>
</dbReference>
<dbReference type="EMBL" id="LK052887">
    <property type="protein sequence ID" value="CDR38837.1"/>
    <property type="molecule type" value="Genomic_DNA"/>
</dbReference>
<feature type="domain" description="Toprim" evidence="19">
    <location>
        <begin position="464"/>
        <end position="578"/>
    </location>
</feature>
<dbReference type="SMART" id="SM00433">
    <property type="entry name" value="TOP2c"/>
    <property type="match status" value="1"/>
</dbReference>
<dbReference type="Proteomes" id="UP000189513">
    <property type="component" value="Unassembled WGS sequence"/>
</dbReference>
<keyword evidence="7" id="KW-0479">Metal-binding</keyword>
<dbReference type="GO" id="GO:0003918">
    <property type="term" value="F:DNA topoisomerase type II (double strand cut, ATP-hydrolyzing) activity"/>
    <property type="evidence" value="ECO:0007669"/>
    <property type="project" value="UniProtKB-UniRule"/>
</dbReference>
<dbReference type="FunFam" id="3.30.230.10:FF:000008">
    <property type="entry name" value="DNA topoisomerase 2"/>
    <property type="match status" value="1"/>
</dbReference>
<dbReference type="Gene3D" id="3.30.1490.30">
    <property type="match status" value="1"/>
</dbReference>
<dbReference type="PANTHER" id="PTHR10169:SF38">
    <property type="entry name" value="DNA TOPOISOMERASE 2"/>
    <property type="match status" value="1"/>
</dbReference>
<feature type="compositionally biased region" description="Basic residues" evidence="18">
    <location>
        <begin position="1222"/>
        <end position="1231"/>
    </location>
</feature>
<keyword evidence="17" id="KW-0175">Coiled coil</keyword>
<evidence type="ECO:0000256" key="14">
    <source>
        <dbReference type="ARBA" id="ARBA00053943"/>
    </source>
</evidence>
<evidence type="ECO:0000256" key="7">
    <source>
        <dbReference type="ARBA" id="ARBA00022723"/>
    </source>
</evidence>
<comment type="catalytic activity">
    <reaction evidence="1 15 16">
        <text>ATP-dependent breakage, passage and rejoining of double-stranded DNA.</text>
        <dbReference type="EC" id="5.6.2.2"/>
    </reaction>
</comment>
<dbReference type="Pfam" id="PF02518">
    <property type="entry name" value="HATPase_c"/>
    <property type="match status" value="1"/>
</dbReference>
<feature type="compositionally biased region" description="Acidic residues" evidence="18">
    <location>
        <begin position="1484"/>
        <end position="1509"/>
    </location>
</feature>
<dbReference type="VEuPathDB" id="FungiDB:BON22_0044"/>
<dbReference type="InterPro" id="IPR013758">
    <property type="entry name" value="Topo_IIA_A/C_ab"/>
</dbReference>
<dbReference type="InterPro" id="IPR014721">
    <property type="entry name" value="Ribsml_uS5_D2-typ_fold_subgr"/>
</dbReference>
<proteinExistence type="inferred from homology"/>
<evidence type="ECO:0000256" key="13">
    <source>
        <dbReference type="ARBA" id="ARBA00023235"/>
    </source>
</evidence>
<gene>
    <name evidence="22" type="ORF">BON22_0044</name>
    <name evidence="21" type="ORF">CYFA0S_02e06722g</name>
</gene>
<dbReference type="Gene3D" id="3.30.565.10">
    <property type="entry name" value="Histidine kinase-like ATPase, C-terminal domain"/>
    <property type="match status" value="1"/>
</dbReference>
<evidence type="ECO:0000256" key="5">
    <source>
        <dbReference type="ARBA" id="ARBA00012895"/>
    </source>
</evidence>
<feature type="compositionally biased region" description="Basic and acidic residues" evidence="18">
    <location>
        <begin position="1232"/>
        <end position="1242"/>
    </location>
</feature>
<comment type="function">
    <text evidence="14 16">Control of topological states of DNA by transient breakage and subsequent rejoining of DNA strands. Topoisomerase II makes double-strand breaks.</text>
</comment>
<dbReference type="GO" id="GO:0005634">
    <property type="term" value="C:nucleus"/>
    <property type="evidence" value="ECO:0007669"/>
    <property type="project" value="TreeGrafter"/>
</dbReference>
<keyword evidence="9 16" id="KW-0067">ATP-binding</keyword>
<dbReference type="InterPro" id="IPR002205">
    <property type="entry name" value="Topo_IIA_dom_A"/>
</dbReference>
<comment type="subunit">
    <text evidence="16">Homodimer.</text>
</comment>
<dbReference type="Pfam" id="PF00204">
    <property type="entry name" value="DNA_gyraseB"/>
    <property type="match status" value="1"/>
</dbReference>
<keyword evidence="13 15" id="KW-0413">Isomerase</keyword>
<dbReference type="InterPro" id="IPR001241">
    <property type="entry name" value="Topo_IIA"/>
</dbReference>
<comment type="cofactor">
    <cofactor evidence="2">
        <name>Ca(2+)</name>
        <dbReference type="ChEBI" id="CHEBI:29108"/>
    </cofactor>
</comment>
<dbReference type="InterPro" id="IPR050634">
    <property type="entry name" value="DNA_Topoisomerase_II"/>
</dbReference>
<evidence type="ECO:0000313" key="22">
    <source>
        <dbReference type="EMBL" id="ONH70161.1"/>
    </source>
</evidence>
<dbReference type="InterPro" id="IPR031660">
    <property type="entry name" value="TOPRIM_C"/>
</dbReference>
<evidence type="ECO:0000256" key="1">
    <source>
        <dbReference type="ARBA" id="ARBA00000185"/>
    </source>
</evidence>
<reference evidence="21" key="1">
    <citation type="journal article" date="2014" name="Genome Announc.">
        <title>Genome sequence of the yeast Cyberlindnera fabianii (Hansenula fabianii).</title>
        <authorList>
            <person name="Freel K.C."/>
            <person name="Sarilar V."/>
            <person name="Neuveglise C."/>
            <person name="Devillers H."/>
            <person name="Friedrich A."/>
            <person name="Schacherer J."/>
        </authorList>
    </citation>
    <scope>NUCLEOTIDE SEQUENCE</scope>
    <source>
        <strain evidence="21">YJS4271</strain>
    </source>
</reference>
<dbReference type="InterPro" id="IPR006171">
    <property type="entry name" value="TOPRIM_dom"/>
</dbReference>
<evidence type="ECO:0000256" key="4">
    <source>
        <dbReference type="ARBA" id="ARBA00011080"/>
    </source>
</evidence>
<dbReference type="Pfam" id="PF00521">
    <property type="entry name" value="DNA_topoisoIV"/>
    <property type="match status" value="1"/>
</dbReference>
<dbReference type="InterPro" id="IPR013759">
    <property type="entry name" value="Topo_IIA_B_C"/>
</dbReference>
<dbReference type="InterPro" id="IPR003594">
    <property type="entry name" value="HATPase_dom"/>
</dbReference>
<dbReference type="PROSITE" id="PS52040">
    <property type="entry name" value="TOPO_IIA"/>
    <property type="match status" value="1"/>
</dbReference>
<feature type="compositionally biased region" description="Acidic residues" evidence="18">
    <location>
        <begin position="1387"/>
        <end position="1408"/>
    </location>
</feature>
<accession>A0A061AVT3</accession>
<keyword evidence="11 15" id="KW-0799">Topoisomerase</keyword>
<feature type="coiled-coil region" evidence="17">
    <location>
        <begin position="1024"/>
        <end position="1055"/>
    </location>
</feature>
<dbReference type="OMA" id="DVKPHMI"/>
<feature type="region of interest" description="Disordered" evidence="18">
    <location>
        <begin position="1201"/>
        <end position="1509"/>
    </location>
</feature>
<evidence type="ECO:0000256" key="9">
    <source>
        <dbReference type="ARBA" id="ARBA00022840"/>
    </source>
</evidence>
<dbReference type="PRINTS" id="PR00418">
    <property type="entry name" value="TPI2FAMILY"/>
</dbReference>
<dbReference type="InterPro" id="IPR034157">
    <property type="entry name" value="TOPRIM_TopoII"/>
</dbReference>
<dbReference type="InterPro" id="IPR001154">
    <property type="entry name" value="TopoII_euk"/>
</dbReference>
<feature type="compositionally biased region" description="Polar residues" evidence="18">
    <location>
        <begin position="8"/>
        <end position="17"/>
    </location>
</feature>
<dbReference type="GO" id="GO:0006265">
    <property type="term" value="P:DNA topological change"/>
    <property type="evidence" value="ECO:0007669"/>
    <property type="project" value="UniProtKB-UniRule"/>
</dbReference>
<feature type="compositionally biased region" description="Basic and acidic residues" evidence="18">
    <location>
        <begin position="1288"/>
        <end position="1302"/>
    </location>
</feature>
<dbReference type="CDD" id="cd03481">
    <property type="entry name" value="TopoIIA_Trans_ScTopoIIA"/>
    <property type="match status" value="1"/>
</dbReference>
<dbReference type="Gene3D" id="3.30.230.10">
    <property type="match status" value="1"/>
</dbReference>
<dbReference type="Gene3D" id="1.10.268.10">
    <property type="entry name" value="Topoisomerase, domain 3"/>
    <property type="match status" value="1"/>
</dbReference>
<dbReference type="GO" id="GO:0005524">
    <property type="term" value="F:ATP binding"/>
    <property type="evidence" value="ECO:0007669"/>
    <property type="project" value="UniProtKB-UniRule"/>
</dbReference>
<evidence type="ECO:0000313" key="21">
    <source>
        <dbReference type="EMBL" id="CDR38837.1"/>
    </source>
</evidence>
<keyword evidence="10" id="KW-0460">Magnesium</keyword>
<dbReference type="OrthoDB" id="276498at2759"/>
<dbReference type="CDD" id="cd03365">
    <property type="entry name" value="TOPRIM_TopoIIA"/>
    <property type="match status" value="1"/>
</dbReference>
<feature type="compositionally biased region" description="Acidic residues" evidence="18">
    <location>
        <begin position="1450"/>
        <end position="1461"/>
    </location>
</feature>
<dbReference type="Gene3D" id="3.90.199.10">
    <property type="entry name" value="Topoisomerase II, domain 5"/>
    <property type="match status" value="1"/>
</dbReference>
<evidence type="ECO:0000256" key="18">
    <source>
        <dbReference type="SAM" id="MobiDB-lite"/>
    </source>
</evidence>
<dbReference type="FunFam" id="3.40.50.670:FF:000001">
    <property type="entry name" value="DNA topoisomerase 2"/>
    <property type="match status" value="1"/>
</dbReference>
<dbReference type="SMART" id="SM00434">
    <property type="entry name" value="TOP4c"/>
    <property type="match status" value="1"/>
</dbReference>
<feature type="domain" description="Topo IIA-type catalytic" evidence="20">
    <location>
        <begin position="714"/>
        <end position="1177"/>
    </location>
</feature>
<protein>
    <recommendedName>
        <fullName evidence="6 16">DNA topoisomerase 2</fullName>
        <ecNumber evidence="5 16">5.6.2.2</ecNumber>
    </recommendedName>
</protein>
<evidence type="ECO:0000259" key="19">
    <source>
        <dbReference type="PROSITE" id="PS50880"/>
    </source>
</evidence>
<evidence type="ECO:0000256" key="10">
    <source>
        <dbReference type="ARBA" id="ARBA00022842"/>
    </source>
</evidence>
<dbReference type="GO" id="GO:0046872">
    <property type="term" value="F:metal ion binding"/>
    <property type="evidence" value="ECO:0007669"/>
    <property type="project" value="UniProtKB-KW"/>
</dbReference>
<dbReference type="CDD" id="cd00187">
    <property type="entry name" value="TOP4c"/>
    <property type="match status" value="1"/>
</dbReference>
<keyword evidence="8 16" id="KW-0547">Nucleotide-binding</keyword>
<evidence type="ECO:0000256" key="15">
    <source>
        <dbReference type="PROSITE-ProRule" id="PRU01384"/>
    </source>
</evidence>
<dbReference type="Pfam" id="PF01751">
    <property type="entry name" value="Toprim"/>
    <property type="match status" value="1"/>
</dbReference>
<comment type="similarity">
    <text evidence="4 16">Belongs to the type II topoisomerase family.</text>
</comment>
<feature type="region of interest" description="Disordered" evidence="18">
    <location>
        <begin position="1"/>
        <end position="23"/>
    </location>
</feature>
<dbReference type="Gene3D" id="3.40.50.670">
    <property type="match status" value="1"/>
</dbReference>
<evidence type="ECO:0000256" key="12">
    <source>
        <dbReference type="ARBA" id="ARBA00023125"/>
    </source>
</evidence>
<evidence type="ECO:0000256" key="3">
    <source>
        <dbReference type="ARBA" id="ARBA00001946"/>
    </source>
</evidence>
<reference evidence="22" key="3">
    <citation type="submission" date="2017-01" db="EMBL/GenBank/DDBJ databases">
        <authorList>
            <person name="Mah S.A."/>
            <person name="Swanson W.J."/>
            <person name="Moy G.W."/>
            <person name="Vacquier V.D."/>
        </authorList>
    </citation>
    <scope>NUCLEOTIDE SEQUENCE [LARGE SCALE GENOMIC DNA]</scope>
    <source>
        <strain evidence="22">65</strain>
    </source>
</reference>
<comment type="cofactor">
    <cofactor evidence="3">
        <name>Mg(2+)</name>
        <dbReference type="ChEBI" id="CHEBI:18420"/>
    </cofactor>
</comment>
<reference evidence="23" key="2">
    <citation type="journal article" date="2017" name="Genome Announc.">
        <title>Genome sequences of Cyberlindnera fabianii 65, Pichia kudriavzevii 129, and Saccharomyces cerevisiae 131 isolated from fermented masau fruits in Zimbabwe.</title>
        <authorList>
            <person name="van Rijswijck I.M.H."/>
            <person name="Derks M.F.L."/>
            <person name="Abee T."/>
            <person name="de Ridder D."/>
            <person name="Smid E.J."/>
        </authorList>
    </citation>
    <scope>NUCLEOTIDE SEQUENCE [LARGE SCALE GENOMIC DNA]</scope>
    <source>
        <strain evidence="23">65</strain>
    </source>
</reference>
<feature type="active site" description="O-(5'-phospho-DNA)-tyrosine intermediate" evidence="15">
    <location>
        <position position="804"/>
    </location>
</feature>
<dbReference type="FunFam" id="3.30.1490.30:FF:000001">
    <property type="entry name" value="DNA topoisomerase 2"/>
    <property type="match status" value="1"/>
</dbReference>
<evidence type="ECO:0000259" key="20">
    <source>
        <dbReference type="PROSITE" id="PS52040"/>
    </source>
</evidence>
<dbReference type="SUPFAM" id="SSF55874">
    <property type="entry name" value="ATPase domain of HSP90 chaperone/DNA topoisomerase II/histidine kinase"/>
    <property type="match status" value="1"/>
</dbReference>
<dbReference type="GO" id="GO:0000712">
    <property type="term" value="P:resolution of meiotic recombination intermediates"/>
    <property type="evidence" value="ECO:0007669"/>
    <property type="project" value="TreeGrafter"/>
</dbReference>
<feature type="compositionally biased region" description="Basic and acidic residues" evidence="18">
    <location>
        <begin position="1259"/>
        <end position="1272"/>
    </location>
</feature>
<evidence type="ECO:0000256" key="8">
    <source>
        <dbReference type="ARBA" id="ARBA00022741"/>
    </source>
</evidence>
<evidence type="ECO:0000256" key="17">
    <source>
        <dbReference type="SAM" id="Coils"/>
    </source>
</evidence>
<evidence type="ECO:0000256" key="2">
    <source>
        <dbReference type="ARBA" id="ARBA00001913"/>
    </source>
</evidence>
<evidence type="ECO:0000256" key="16">
    <source>
        <dbReference type="RuleBase" id="RU362094"/>
    </source>
</evidence>
<dbReference type="PANTHER" id="PTHR10169">
    <property type="entry name" value="DNA TOPOISOMERASE/GYRASE"/>
    <property type="match status" value="1"/>
</dbReference>
<dbReference type="InterPro" id="IPR018522">
    <property type="entry name" value="TopoIIA_CS"/>
</dbReference>
<dbReference type="CDD" id="cd16930">
    <property type="entry name" value="HATPase_TopII-like"/>
    <property type="match status" value="1"/>
</dbReference>
<sequence length="1509" mass="170920">MAPPLQEANLNTMSSSNPKKKTATDQYQKLSQLEHILKRPDTYIGSTEPLEQKIWVYSNEEEGMLDKEVKIVPGLFKIFDEILVNAADNKIRDPSMTKIEVVIDAENNTISIKNDGKGIPVEHHEKENMYIPELIFGNLLTSSNYDDNEKKVVGGRNGYGSKLCNIFSTEFTLETLDLTAGKLYKQTWRNNMSVVEKPKITAAKAKNEFTKITFKPDLEKFHMDKLDEDILGVLRRRVYDLAGTVKGVSVYLNGEKLKIRNFKEYVEMYVKAMNKKRQSEGDMAEADAQKKPKIIYKMLDDPKSKGRWEIAFGVSDTQFNQVSFVNSIATTSGGTHVTYIADQIVDKVGAALKKKHKNSQVKPFQIRNNMFIFINCLIENPAFTSQTKEQLSTRKAQFGSECKVPDEFITQVMKTEFIEKIMDVAQANADKALKKTDGSRKSRITNLPKLHDANMAGTKEGYKCTLILTEGDSALALAVAGLAVVGRDYYGCFPLRGKPLNVREASHTQISNNAEINALKQIIGLQHKKKYEDTKSLRYGRIMLMTDQDTDGSHIKGLLINFVESQWPELLKIPGFLLEFITPIVKVNITKPRKETIAFYSMLQYEDWVEKESHKFTWTHKYYKGLGTSTPEEGREYFSDLVQHMKTFEPLQDEDKQYIDLAFSKNRADDRKDWIGSFVEEGNDDRYEMETVGITQFINYDLRLHSIYDLKRSVPSVLDGLKPGQRKIMFGCLKRNLKNEIKVAQLAGYISEKTAYHHGEQSLVQTIINLAQDFVGSNNLNLLLPNGAFGTRLMGGKDASAPRYIFTALAPLTSNVIHKDDSALLTYNEDDGQLVEPVSYIPTIPMVLVNGAEGIGTGYSTLVPQYNPEEIVANLRALMNNEEMTEMAPWYKGWDGQVQKIGPDRYRMFGKIEQLDANTLAITELPPKMWISNMKEFLLQGLAGTDKVKPWIKDFEEKHGLGIRFIVTLSDEEMRKAHAVGLYEKFKLSQIVNLTNMVLFDAQNRIKKYETVEEIMKDFYYVRLEFYQKRKEHLAKQLENELAKLCAQARFLKMVIGGELIVSNKKRVSLIEELEDLNFPKFDKKGNPVYSKTDSADLTRDETMLEDESESEEAADEDANVHTRESVISSFDYLLGMPIWSLTRERYEKILQQKANKEDELTELLKLSAKDIWNRDLDEFLVSWKKFLVDDEAKRMTLISGKKGKKSRKRAADSDDDDWGNAKKKKTTKKGKKDEDKWDSVKGELIPIPDFVPPKTRVKKESTPSVKSEDSTAIKSESTPEVSLPLTEKAKTSVDKPKEEPTQSKLTSFFGVGGKFGTPTKGSDPFSFDDDDDGDIKGPKIEEGTGSNDDLDVIKPVKKTYGKKVAINKNTAPKRAPAKKKKSVISDSDDDDEPSDAFGESDDDFEVIDEPKKTTKKAAAPKKVEPPKKKATPAAKKAAAPKKKKKSDDLLDADLDLDMESMDLPTEPRARLGRAKPKTYKIEDSEESDVMSLSDDESEDFEDDDDDYE</sequence>
<dbReference type="InterPro" id="IPR036890">
    <property type="entry name" value="HATPase_C_sf"/>
</dbReference>
<name>A0A061AVT3_CYBFA</name>
<dbReference type="FunFam" id="3.90.199.10:FF:000002">
    <property type="entry name" value="DNA topoisomerase 2"/>
    <property type="match status" value="1"/>
</dbReference>